<reference evidence="11" key="2">
    <citation type="journal article" date="2012" name="PLoS ONE">
        <title>A Deeply Branching Thermophilic Bacterium with an Ancient Acetyl-CoA Pathway Dominates a Subsurface Ecosystem.</title>
        <authorList>
            <person name="Takami H."/>
            <person name="Noguchi H."/>
            <person name="Takaki Y."/>
            <person name="Uchiyama I."/>
            <person name="Toyoda A."/>
            <person name="Nishi S."/>
            <person name="Chee G.-J."/>
            <person name="Arai W."/>
            <person name="Nunoura T."/>
            <person name="Itoh T."/>
            <person name="Hattori M."/>
            <person name="Takai K."/>
        </authorList>
    </citation>
    <scope>NUCLEOTIDE SEQUENCE</scope>
</reference>
<dbReference type="InterPro" id="IPR001173">
    <property type="entry name" value="Glyco_trans_2-like"/>
</dbReference>
<comment type="catalytic activity">
    <reaction evidence="8">
        <text>(2R)-3-phosphoglycerate + UDP-alpha-D-glucose = (2R)-2-O-(alpha-D-glucopyranosyl)-3-phospho-glycerate + UDP + H(+)</text>
        <dbReference type="Rhea" id="RHEA:31319"/>
        <dbReference type="ChEBI" id="CHEBI:15378"/>
        <dbReference type="ChEBI" id="CHEBI:58223"/>
        <dbReference type="ChEBI" id="CHEBI:58272"/>
        <dbReference type="ChEBI" id="CHEBI:58885"/>
        <dbReference type="ChEBI" id="CHEBI:62600"/>
        <dbReference type="EC" id="2.4.1.266"/>
    </reaction>
    <physiologicalReaction direction="left-to-right" evidence="8">
        <dbReference type="Rhea" id="RHEA:31320"/>
    </physiologicalReaction>
</comment>
<keyword evidence="5" id="KW-0460">Magnesium</keyword>
<evidence type="ECO:0000256" key="1">
    <source>
        <dbReference type="ARBA" id="ARBA00001946"/>
    </source>
</evidence>
<dbReference type="CDD" id="cd00761">
    <property type="entry name" value="Glyco_tranf_GTA_type"/>
    <property type="match status" value="1"/>
</dbReference>
<gene>
    <name evidence="11" type="ORF">HGMM_F04B01C21</name>
</gene>
<proteinExistence type="inferred from homology"/>
<reference evidence="11" key="1">
    <citation type="journal article" date="2005" name="Environ. Microbiol.">
        <title>Genetic and functional properties of uncultivated thermophilic crenarchaeotes from a subsurface gold mine as revealed by analysis of genome fragments.</title>
        <authorList>
            <person name="Nunoura T."/>
            <person name="Hirayama H."/>
            <person name="Takami H."/>
            <person name="Oida H."/>
            <person name="Nishi S."/>
            <person name="Shimamura S."/>
            <person name="Suzuki Y."/>
            <person name="Inagaki F."/>
            <person name="Takai K."/>
            <person name="Nealson K.H."/>
            <person name="Horikoshi K."/>
        </authorList>
    </citation>
    <scope>NUCLEOTIDE SEQUENCE</scope>
</reference>
<dbReference type="InterPro" id="IPR050256">
    <property type="entry name" value="Glycosyltransferase_2"/>
</dbReference>
<organism evidence="11">
    <name type="scientific">uncultured Chloroflexota bacterium</name>
    <dbReference type="NCBI Taxonomy" id="166587"/>
    <lineage>
        <taxon>Bacteria</taxon>
        <taxon>Bacillati</taxon>
        <taxon>Chloroflexota</taxon>
        <taxon>environmental samples</taxon>
    </lineage>
</organism>
<evidence type="ECO:0000256" key="3">
    <source>
        <dbReference type="ARBA" id="ARBA00022676"/>
    </source>
</evidence>
<keyword evidence="3" id="KW-0328">Glycosyltransferase</keyword>
<evidence type="ECO:0000256" key="7">
    <source>
        <dbReference type="ARBA" id="ARBA00040894"/>
    </source>
</evidence>
<evidence type="ECO:0000259" key="10">
    <source>
        <dbReference type="Pfam" id="PF00535"/>
    </source>
</evidence>
<dbReference type="PANTHER" id="PTHR48090">
    <property type="entry name" value="UNDECAPRENYL-PHOSPHATE 4-DEOXY-4-FORMAMIDO-L-ARABINOSE TRANSFERASE-RELATED"/>
    <property type="match status" value="1"/>
</dbReference>
<dbReference type="PANTHER" id="PTHR48090:SF10">
    <property type="entry name" value="GLUCOSYL-3-PHOSPHOGLYCERATE SYNTHASE"/>
    <property type="match status" value="1"/>
</dbReference>
<dbReference type="Gene3D" id="3.90.550.10">
    <property type="entry name" value="Spore Coat Polysaccharide Biosynthesis Protein SpsA, Chain A"/>
    <property type="match status" value="1"/>
</dbReference>
<evidence type="ECO:0000256" key="5">
    <source>
        <dbReference type="ARBA" id="ARBA00022842"/>
    </source>
</evidence>
<dbReference type="EMBL" id="AP011646">
    <property type="protein sequence ID" value="BAL53046.1"/>
    <property type="molecule type" value="Genomic_DNA"/>
</dbReference>
<evidence type="ECO:0000256" key="8">
    <source>
        <dbReference type="ARBA" id="ARBA00048689"/>
    </source>
</evidence>
<dbReference type="AlphaFoldDB" id="H5SA60"/>
<evidence type="ECO:0000256" key="6">
    <source>
        <dbReference type="ARBA" id="ARBA00039022"/>
    </source>
</evidence>
<comment type="cofactor">
    <cofactor evidence="1">
        <name>Mg(2+)</name>
        <dbReference type="ChEBI" id="CHEBI:18420"/>
    </cofactor>
</comment>
<dbReference type="InterPro" id="IPR029044">
    <property type="entry name" value="Nucleotide-diphossugar_trans"/>
</dbReference>
<dbReference type="EC" id="2.4.1.266" evidence="6"/>
<dbReference type="SUPFAM" id="SSF53448">
    <property type="entry name" value="Nucleotide-diphospho-sugar transferases"/>
    <property type="match status" value="1"/>
</dbReference>
<dbReference type="Pfam" id="PF00535">
    <property type="entry name" value="Glycos_transf_2"/>
    <property type="match status" value="1"/>
</dbReference>
<evidence type="ECO:0000313" key="11">
    <source>
        <dbReference type="EMBL" id="BAL53046.1"/>
    </source>
</evidence>
<accession>H5SA60</accession>
<keyword evidence="4" id="KW-0808">Transferase</keyword>
<evidence type="ECO:0000256" key="4">
    <source>
        <dbReference type="ARBA" id="ARBA00022679"/>
    </source>
</evidence>
<feature type="domain" description="Glycosyltransferase 2-like" evidence="10">
    <location>
        <begin position="4"/>
        <end position="156"/>
    </location>
</feature>
<comment type="catalytic activity">
    <reaction evidence="9">
        <text>an NDP-alpha-D-glucose + (2R)-3-phosphoglycerate = (2R)-2-O-(alpha-D-glucopyranosyl)-3-phospho-glycerate + a ribonucleoside 5'-diphosphate + H(+)</text>
        <dbReference type="Rhea" id="RHEA:47244"/>
        <dbReference type="ChEBI" id="CHEBI:15378"/>
        <dbReference type="ChEBI" id="CHEBI:57930"/>
        <dbReference type="ChEBI" id="CHEBI:58272"/>
        <dbReference type="ChEBI" id="CHEBI:62600"/>
        <dbReference type="ChEBI" id="CHEBI:76533"/>
        <dbReference type="EC" id="2.4.1.266"/>
    </reaction>
    <physiologicalReaction direction="left-to-right" evidence="9">
        <dbReference type="Rhea" id="RHEA:47245"/>
    </physiologicalReaction>
</comment>
<evidence type="ECO:0000256" key="9">
    <source>
        <dbReference type="ARBA" id="ARBA00048997"/>
    </source>
</evidence>
<comment type="similarity">
    <text evidence="2">Belongs to the glycosyltransferase 2 family.</text>
</comment>
<sequence length="317" mass="36974">MKCSLVIRAYNEEEHIGRLLEGVAQQSVRDVEVILVDSGSTDRTVEIARQFGARVLHIRPQEFTFGRSLNMGVAAATRDLVVIASAHVYPVYPDWLERLLEPFSDPRIALTYGKQRGAPTSHFSEHQIFHRWYPEVSQPYQPHPFCNNANAAIRRALWEVHPYDETLTGLEDLAWAKWAQEQGYAISYVAEAEIIHVHHETPGAVYNRYRREAMAFKRIFPESHFTFYDFLRLTVFNIASDLWHAWQQGVLKKHFNSIFWFRFMQFWGTYRGYRQSGPLTQQLRQTFYYPRGFQVDQPAPRDVEPIRYSGRGMGGGR</sequence>
<dbReference type="GO" id="GO:0016757">
    <property type="term" value="F:glycosyltransferase activity"/>
    <property type="evidence" value="ECO:0007669"/>
    <property type="project" value="UniProtKB-KW"/>
</dbReference>
<name>H5SA60_9CHLR</name>
<evidence type="ECO:0000256" key="2">
    <source>
        <dbReference type="ARBA" id="ARBA00006739"/>
    </source>
</evidence>
<protein>
    <recommendedName>
        <fullName evidence="7">Glucosyl-3-phosphoglycerate synthase</fullName>
        <ecNumber evidence="6">2.4.1.266</ecNumber>
    </recommendedName>
</protein>